<reference evidence="2 3" key="1">
    <citation type="journal article" date="2019" name="Int. J. Syst. Evol. Microbiol.">
        <title>The Global Catalogue of Microorganisms (GCM) 10K type strain sequencing project: providing services to taxonomists for standard genome sequencing and annotation.</title>
        <authorList>
            <consortium name="The Broad Institute Genomics Platform"/>
            <consortium name="The Broad Institute Genome Sequencing Center for Infectious Disease"/>
            <person name="Wu L."/>
            <person name="Ma J."/>
        </authorList>
    </citation>
    <scope>NUCLEOTIDE SEQUENCE [LARGE SCALE GENOMIC DNA]</scope>
    <source>
        <strain evidence="2 3">JCM 13316</strain>
    </source>
</reference>
<organism evidence="2 3">
    <name type="scientific">Arthrobacter gandavensis</name>
    <dbReference type="NCBI Taxonomy" id="169960"/>
    <lineage>
        <taxon>Bacteria</taxon>
        <taxon>Bacillati</taxon>
        <taxon>Actinomycetota</taxon>
        <taxon>Actinomycetes</taxon>
        <taxon>Micrococcales</taxon>
        <taxon>Micrococcaceae</taxon>
        <taxon>Arthrobacter</taxon>
    </lineage>
</organism>
<keyword evidence="1" id="KW-1133">Transmembrane helix</keyword>
<sequence length="342" mass="36376">MKENEQVGQPRKKNAFQRFRELPGSRIAAAAFAVTVVLGLGVPAAWALWSQQGTAVMTVTAGKPVPTVPAPQPTPVPTQPSVPPGTIVNQADPVFAARPGKPAPGTCTAATGTQLTDTTFTWTGSGPVTHYVISVTSTNPAYAYAQSQTVPAAAATFRFDRSAVDQYGKPVSNPTPYYTDYRVRVMPMNGSVAGDPLYWTYKYEHYNVTNCYWADPHAAAAPNAAPLGKINPLACTLPELVRGRDGYAELVLNWAASSGASSYDVTIKSANGRYGAQATQPGVQARFRTSLAQPGGSTQHFSQYSVRVQPMNGTTAGDPVYLTYQLGANSHECWATGNELRG</sequence>
<keyword evidence="1" id="KW-0812">Transmembrane</keyword>
<evidence type="ECO:0000256" key="1">
    <source>
        <dbReference type="SAM" id="Phobius"/>
    </source>
</evidence>
<dbReference type="EMBL" id="BAAALV010000007">
    <property type="protein sequence ID" value="GAA1921859.1"/>
    <property type="molecule type" value="Genomic_DNA"/>
</dbReference>
<dbReference type="RefSeq" id="WP_152228643.1">
    <property type="nucleotide sequence ID" value="NZ_BAAALV010000007.1"/>
</dbReference>
<protein>
    <submittedName>
        <fullName evidence="2">Uncharacterized protein</fullName>
    </submittedName>
</protein>
<feature type="transmembrane region" description="Helical" evidence="1">
    <location>
        <begin position="27"/>
        <end position="49"/>
    </location>
</feature>
<keyword evidence="1" id="KW-0472">Membrane</keyword>
<evidence type="ECO:0000313" key="2">
    <source>
        <dbReference type="EMBL" id="GAA1921859.1"/>
    </source>
</evidence>
<proteinExistence type="predicted"/>
<comment type="caution">
    <text evidence="2">The sequence shown here is derived from an EMBL/GenBank/DDBJ whole genome shotgun (WGS) entry which is preliminary data.</text>
</comment>
<evidence type="ECO:0000313" key="3">
    <source>
        <dbReference type="Proteomes" id="UP001500784"/>
    </source>
</evidence>
<accession>A0ABN2PHA1</accession>
<gene>
    <name evidence="2" type="ORF">GCM10009688_28560</name>
</gene>
<keyword evidence="3" id="KW-1185">Reference proteome</keyword>
<name>A0ABN2PHA1_9MICC</name>
<dbReference type="Proteomes" id="UP001500784">
    <property type="component" value="Unassembled WGS sequence"/>
</dbReference>